<evidence type="ECO:0000313" key="6">
    <source>
        <dbReference type="Proteomes" id="UP000606991"/>
    </source>
</evidence>
<dbReference type="Proteomes" id="UP000606991">
    <property type="component" value="Unassembled WGS sequence"/>
</dbReference>
<dbReference type="RefSeq" id="WP_337311668.1">
    <property type="nucleotide sequence ID" value="NZ_JAEKNS010000094.1"/>
</dbReference>
<evidence type="ECO:0000313" key="4">
    <source>
        <dbReference type="EMBL" id="PZR80473.1"/>
    </source>
</evidence>
<dbReference type="Proteomes" id="UP000248724">
    <property type="component" value="Unassembled WGS sequence"/>
</dbReference>
<proteinExistence type="predicted"/>
<dbReference type="GO" id="GO:0016740">
    <property type="term" value="F:transferase activity"/>
    <property type="evidence" value="ECO:0007669"/>
    <property type="project" value="UniProtKB-KW"/>
</dbReference>
<reference evidence="4" key="2">
    <citation type="submission" date="2018-05" db="EMBL/GenBank/DDBJ databases">
        <authorList>
            <person name="Ferrari B."/>
        </authorList>
    </citation>
    <scope>NUCLEOTIDE SEQUENCE</scope>
    <source>
        <strain evidence="4">RRmetagenome_bin12</strain>
    </source>
</reference>
<comment type="caution">
    <text evidence="4">The sequence shown here is derived from an EMBL/GenBank/DDBJ whole genome shotgun (WGS) entry which is preliminary data.</text>
</comment>
<dbReference type="InterPro" id="IPR050256">
    <property type="entry name" value="Glycosyltransferase_2"/>
</dbReference>
<feature type="region of interest" description="Disordered" evidence="1">
    <location>
        <begin position="252"/>
        <end position="271"/>
    </location>
</feature>
<dbReference type="EMBL" id="JAEKNS010000094">
    <property type="protein sequence ID" value="MBJ7594980.1"/>
    <property type="molecule type" value="Genomic_DNA"/>
</dbReference>
<dbReference type="Pfam" id="PF00535">
    <property type="entry name" value="Glycos_transf_2"/>
    <property type="match status" value="1"/>
</dbReference>
<keyword evidence="4" id="KW-0808">Transferase</keyword>
<reference evidence="3 6" key="3">
    <citation type="submission" date="2020-10" db="EMBL/GenBank/DDBJ databases">
        <title>Ca. Dormibacterota MAGs.</title>
        <authorList>
            <person name="Montgomery K."/>
        </authorList>
    </citation>
    <scope>NUCLEOTIDE SEQUENCE [LARGE SCALE GENOMIC DNA]</scope>
    <source>
        <strain evidence="3">SC8812_S17_18</strain>
    </source>
</reference>
<dbReference type="PANTHER" id="PTHR48090:SF7">
    <property type="entry name" value="RFBJ PROTEIN"/>
    <property type="match status" value="1"/>
</dbReference>
<dbReference type="Gene3D" id="3.90.550.10">
    <property type="entry name" value="Spore Coat Polysaccharide Biosynthesis Protein SpsA, Chain A"/>
    <property type="match status" value="1"/>
</dbReference>
<reference evidence="4 5" key="1">
    <citation type="journal article" date="2017" name="Nature">
        <title>Atmospheric trace gases support primary production in Antarctic desert surface soil.</title>
        <authorList>
            <person name="Ji M."/>
            <person name="Greening C."/>
            <person name="Vanwonterghem I."/>
            <person name="Carere C.R."/>
            <person name="Bay S.K."/>
            <person name="Steen J.A."/>
            <person name="Montgomery K."/>
            <person name="Lines T."/>
            <person name="Beardall J."/>
            <person name="van Dorst J."/>
            <person name="Snape I."/>
            <person name="Stott M.B."/>
            <person name="Hugenholtz P."/>
            <person name="Ferrari B.C."/>
        </authorList>
    </citation>
    <scope>NUCLEOTIDE SEQUENCE [LARGE SCALE GENOMIC DNA]</scope>
    <source>
        <strain evidence="4">RRmetagenome_bin12</strain>
    </source>
</reference>
<dbReference type="AlphaFoldDB" id="A0A2W5Z5D4"/>
<evidence type="ECO:0000256" key="1">
    <source>
        <dbReference type="SAM" id="MobiDB-lite"/>
    </source>
</evidence>
<evidence type="ECO:0000313" key="3">
    <source>
        <dbReference type="EMBL" id="MBJ7594980.1"/>
    </source>
</evidence>
<dbReference type="CDD" id="cd04179">
    <property type="entry name" value="DPM_DPG-synthase_like"/>
    <property type="match status" value="1"/>
</dbReference>
<dbReference type="InterPro" id="IPR029044">
    <property type="entry name" value="Nucleotide-diphossugar_trans"/>
</dbReference>
<evidence type="ECO:0000259" key="2">
    <source>
        <dbReference type="Pfam" id="PF00535"/>
    </source>
</evidence>
<sequence>MSPQPAAVRDESPFLSVLIPALNEEATIDAVVEAVLAVPVSLEVILIDDGSTDGTWGRMQRWARHDRVAALRHGEQRGKGAAIRTALTRACGSVILVQDADMEYDINDYPRLLDPIIKGRAQVVYGTRVFASHTAHSYWYVMGNKGVTTAANLLFNVYLSDIETAYKVFPREAALAMNLEAKGFEIDPEITAKLLRMGYRIHEVPVDYVARSREEGKKIRPSDGVKALGVLLRHRFWKPGHIAPMMEVPGRHARPADQHAATAEKHVVSRS</sequence>
<dbReference type="EMBL" id="QHBU01000151">
    <property type="protein sequence ID" value="PZR80473.1"/>
    <property type="molecule type" value="Genomic_DNA"/>
</dbReference>
<protein>
    <submittedName>
        <fullName evidence="4">Glycosyl transferase</fullName>
    </submittedName>
    <submittedName>
        <fullName evidence="3">Glycosyltransferase family 2 protein</fullName>
    </submittedName>
</protein>
<feature type="domain" description="Glycosyltransferase 2-like" evidence="2">
    <location>
        <begin position="16"/>
        <end position="168"/>
    </location>
</feature>
<dbReference type="PANTHER" id="PTHR48090">
    <property type="entry name" value="UNDECAPRENYL-PHOSPHATE 4-DEOXY-4-FORMAMIDO-L-ARABINOSE TRANSFERASE-RELATED"/>
    <property type="match status" value="1"/>
</dbReference>
<evidence type="ECO:0000313" key="5">
    <source>
        <dbReference type="Proteomes" id="UP000248724"/>
    </source>
</evidence>
<accession>A0A934MZR2</accession>
<gene>
    <name evidence="4" type="ORF">DLM65_07920</name>
    <name evidence="3" type="ORF">JF886_09005</name>
</gene>
<organism evidence="4 5">
    <name type="scientific">Candidatus Aeolococcus gillhamiae</name>
    <dbReference type="NCBI Taxonomy" id="3127015"/>
    <lineage>
        <taxon>Bacteria</taxon>
        <taxon>Bacillati</taxon>
        <taxon>Candidatus Dormiibacterota</taxon>
        <taxon>Candidatus Dormibacteria</taxon>
        <taxon>Candidatus Aeolococcales</taxon>
        <taxon>Candidatus Aeolococcaceae</taxon>
        <taxon>Candidatus Aeolococcus</taxon>
    </lineage>
</organism>
<dbReference type="SUPFAM" id="SSF53448">
    <property type="entry name" value="Nucleotide-diphospho-sugar transferases"/>
    <property type="match status" value="1"/>
</dbReference>
<name>A0A2W5Z5D4_9BACT</name>
<accession>A0A2W5Z5D4</accession>
<dbReference type="InterPro" id="IPR001173">
    <property type="entry name" value="Glyco_trans_2-like"/>
</dbReference>
<feature type="compositionally biased region" description="Basic and acidic residues" evidence="1">
    <location>
        <begin position="254"/>
        <end position="271"/>
    </location>
</feature>